<dbReference type="SUPFAM" id="SSF56935">
    <property type="entry name" value="Porins"/>
    <property type="match status" value="1"/>
</dbReference>
<dbReference type="Gene3D" id="2.40.170.20">
    <property type="entry name" value="TonB-dependent receptor, beta-barrel domain"/>
    <property type="match status" value="1"/>
</dbReference>
<dbReference type="PATRIC" id="fig|679201.3.peg.2037"/>
<evidence type="ECO:0000313" key="16">
    <source>
        <dbReference type="Proteomes" id="UP000004129"/>
    </source>
</evidence>
<keyword evidence="7 10" id="KW-0472">Membrane</keyword>
<feature type="domain" description="TonB-dependent receptor-like beta-barrel" evidence="13">
    <location>
        <begin position="269"/>
        <end position="698"/>
    </location>
</feature>
<dbReference type="InterPro" id="IPR000531">
    <property type="entry name" value="Beta-barrel_TonB"/>
</dbReference>
<keyword evidence="9 10" id="KW-0998">Cell outer membrane</keyword>
<comment type="similarity">
    <text evidence="10 11">Belongs to the TonB-dependent receptor family.</text>
</comment>
<dbReference type="InterPro" id="IPR037066">
    <property type="entry name" value="Plug_dom_sf"/>
</dbReference>
<dbReference type="Pfam" id="PF00593">
    <property type="entry name" value="TonB_dep_Rec_b-barrel"/>
    <property type="match status" value="1"/>
</dbReference>
<evidence type="ECO:0000256" key="3">
    <source>
        <dbReference type="ARBA" id="ARBA00022452"/>
    </source>
</evidence>
<accession>G5GRY7</accession>
<dbReference type="GO" id="GO:0044718">
    <property type="term" value="P:siderophore transmembrane transport"/>
    <property type="evidence" value="ECO:0007669"/>
    <property type="project" value="TreeGrafter"/>
</dbReference>
<feature type="signal peptide" evidence="12">
    <location>
        <begin position="1"/>
        <end position="24"/>
    </location>
</feature>
<evidence type="ECO:0000256" key="2">
    <source>
        <dbReference type="ARBA" id="ARBA00022448"/>
    </source>
</evidence>
<evidence type="ECO:0000256" key="6">
    <source>
        <dbReference type="ARBA" id="ARBA00023077"/>
    </source>
</evidence>
<dbReference type="eggNOG" id="COG4771">
    <property type="taxonomic scope" value="Bacteria"/>
</dbReference>
<dbReference type="InterPro" id="IPR039426">
    <property type="entry name" value="TonB-dep_rcpt-like"/>
</dbReference>
<dbReference type="GO" id="GO:0015344">
    <property type="term" value="F:siderophore uptake transmembrane transporter activity"/>
    <property type="evidence" value="ECO:0007669"/>
    <property type="project" value="TreeGrafter"/>
</dbReference>
<dbReference type="PANTHER" id="PTHR30069:SF29">
    <property type="entry name" value="HEMOGLOBIN AND HEMOGLOBIN-HAPTOGLOBIN-BINDING PROTEIN 1-RELATED"/>
    <property type="match status" value="1"/>
</dbReference>
<comment type="subcellular location">
    <subcellularLocation>
        <location evidence="1 10">Cell outer membrane</location>
        <topology evidence="1 10">Multi-pass membrane protein</topology>
    </subcellularLocation>
</comment>
<dbReference type="CDD" id="cd01347">
    <property type="entry name" value="ligand_gated_channel"/>
    <property type="match status" value="1"/>
</dbReference>
<dbReference type="HOGENOM" id="CLU_008287_18_5_9"/>
<evidence type="ECO:0000313" key="15">
    <source>
        <dbReference type="EMBL" id="EHG18880.1"/>
    </source>
</evidence>
<evidence type="ECO:0000256" key="5">
    <source>
        <dbReference type="ARBA" id="ARBA00022729"/>
    </source>
</evidence>
<evidence type="ECO:0000259" key="13">
    <source>
        <dbReference type="Pfam" id="PF00593"/>
    </source>
</evidence>
<keyword evidence="16" id="KW-1185">Reference proteome</keyword>
<evidence type="ECO:0000256" key="9">
    <source>
        <dbReference type="ARBA" id="ARBA00023237"/>
    </source>
</evidence>
<dbReference type="STRING" id="679201.HMPREF9334_02019"/>
<dbReference type="OrthoDB" id="9763670at2"/>
<dbReference type="AlphaFoldDB" id="G5GRY7"/>
<dbReference type="Gene3D" id="2.170.130.10">
    <property type="entry name" value="TonB-dependent receptor, plug domain"/>
    <property type="match status" value="1"/>
</dbReference>
<dbReference type="InterPro" id="IPR010917">
    <property type="entry name" value="TonB_rcpt_CS"/>
</dbReference>
<keyword evidence="3 10" id="KW-1134">Transmembrane beta strand</keyword>
<dbReference type="EMBL" id="ACZM01000019">
    <property type="protein sequence ID" value="EHG18880.1"/>
    <property type="molecule type" value="Genomic_DNA"/>
</dbReference>
<dbReference type="PANTHER" id="PTHR30069">
    <property type="entry name" value="TONB-DEPENDENT OUTER MEMBRANE RECEPTOR"/>
    <property type="match status" value="1"/>
</dbReference>
<evidence type="ECO:0000256" key="12">
    <source>
        <dbReference type="SAM" id="SignalP"/>
    </source>
</evidence>
<proteinExistence type="inferred from homology"/>
<evidence type="ECO:0000256" key="4">
    <source>
        <dbReference type="ARBA" id="ARBA00022692"/>
    </source>
</evidence>
<keyword evidence="4 10" id="KW-0812">Transmembrane</keyword>
<evidence type="ECO:0000256" key="8">
    <source>
        <dbReference type="ARBA" id="ARBA00023170"/>
    </source>
</evidence>
<dbReference type="InterPro" id="IPR012910">
    <property type="entry name" value="Plug_dom"/>
</dbReference>
<dbReference type="PROSITE" id="PS01156">
    <property type="entry name" value="TONB_DEPENDENT_REC_2"/>
    <property type="match status" value="1"/>
</dbReference>
<dbReference type="GO" id="GO:0009279">
    <property type="term" value="C:cell outer membrane"/>
    <property type="evidence" value="ECO:0007669"/>
    <property type="project" value="UniProtKB-SubCell"/>
</dbReference>
<reference evidence="15 16" key="1">
    <citation type="submission" date="2011-08" db="EMBL/GenBank/DDBJ databases">
        <title>The Genome Sequence of Selenomonas infelix ATCC 43532.</title>
        <authorList>
            <consortium name="The Broad Institute Genome Sequencing Platform"/>
            <person name="Earl A."/>
            <person name="Ward D."/>
            <person name="Feldgarden M."/>
            <person name="Gevers D."/>
            <person name="Izard J."/>
            <person name="Blanton J.M."/>
            <person name="Baranova O.V."/>
            <person name="Dewhirst F.E."/>
            <person name="Young S.K."/>
            <person name="Zeng Q."/>
            <person name="Gargeya S."/>
            <person name="Fitzgerald M."/>
            <person name="Haas B."/>
            <person name="Abouelleil A."/>
            <person name="Alvarado L."/>
            <person name="Arachchi H.M."/>
            <person name="Berlin A."/>
            <person name="Brown A."/>
            <person name="Chapman S.B."/>
            <person name="Chen Z."/>
            <person name="Dunbar C."/>
            <person name="Freedman E."/>
            <person name="Gearin G."/>
            <person name="Gellesch M."/>
            <person name="Goldberg J."/>
            <person name="Griggs A."/>
            <person name="Gujja S."/>
            <person name="Heiman D."/>
            <person name="Howarth C."/>
            <person name="Larson L."/>
            <person name="Lui A."/>
            <person name="MacDonald P.J.P."/>
            <person name="Montmayeur A."/>
            <person name="Murphy C."/>
            <person name="Neiman D."/>
            <person name="Pearson M."/>
            <person name="Priest M."/>
            <person name="Roberts A."/>
            <person name="Saif S."/>
            <person name="Shea T."/>
            <person name="Shenoy N."/>
            <person name="Sisk P."/>
            <person name="Stolte C."/>
            <person name="Sykes S."/>
            <person name="Wortman J."/>
            <person name="Nusbaum C."/>
            <person name="Birren B."/>
        </authorList>
    </citation>
    <scope>NUCLEOTIDE SEQUENCE [LARGE SCALE GENOMIC DNA]</scope>
    <source>
        <strain evidence="15 16">ATCC 43532</strain>
    </source>
</reference>
<feature type="chain" id="PRO_5003477557" description="TonB-dependent receptor" evidence="12">
    <location>
        <begin position="25"/>
        <end position="722"/>
    </location>
</feature>
<comment type="caution">
    <text evidence="15">The sequence shown here is derived from an EMBL/GenBank/DDBJ whole genome shotgun (WGS) entry which is preliminary data.</text>
</comment>
<feature type="domain" description="TonB-dependent receptor plug" evidence="14">
    <location>
        <begin position="54"/>
        <end position="157"/>
    </location>
</feature>
<evidence type="ECO:0000256" key="10">
    <source>
        <dbReference type="PROSITE-ProRule" id="PRU01360"/>
    </source>
</evidence>
<evidence type="ECO:0000256" key="11">
    <source>
        <dbReference type="RuleBase" id="RU003357"/>
    </source>
</evidence>
<evidence type="ECO:0000256" key="1">
    <source>
        <dbReference type="ARBA" id="ARBA00004571"/>
    </source>
</evidence>
<evidence type="ECO:0000256" key="7">
    <source>
        <dbReference type="ARBA" id="ARBA00023136"/>
    </source>
</evidence>
<gene>
    <name evidence="15" type="ORF">HMPREF9334_02019</name>
</gene>
<sequence length="722" mass="80709">MQMWNKKLLATAVVLSAMTGQVYAAEVPPADEEVPTYSLGEVVVTATRKKDRINEVPANITVITAKELEKRNVFSIREALTREAGIYVSPTAEVKNGVSLRGYSGSDLLVMYNGQPLNDSFDGSVSWDSIPLESVERIEIVRGAASSLYGGHAVAGVINIITKKTEKDGIHGSAALSYGSNNTWKRGVQVTGGEGRISLRAGYEKRTSDGWAGYFKSVDAKSSGTVSATGTLPQLSNGKYVVGSRGAKKKENENISIDLNYDFDANRSLSYSYMHHSYQYSYHDPFSYLRGADGAQVFSGTVLTPSGRYVKAQPSDYLGYVGQRGQDIHKVRYEDTANDFKVGIGYSDTYKNGYSSADARSASSVSWAGKGELTEYPNQNYNLDMQKQWKMGNSSLLAGLSWMKDDMSYRSYNLKNWKDWGSVTGSATKESGGSIISSALFVQDELRLDARWKLNLGLRYDRVEKKDGYSVIGALRKDYEDRTFQAWSPKISVSYAPQKDMMLYASFGKSFNPPSIYKLYRRAGNLMSQVQANPDLIPETSQTYEIGIKQSLNAKTSYGLTFFRIDTVDKIALATLGGVKAYYNMNEAMTKGAELEIRHRINRDWRTYLTYTFESGELTNKGVTKRNWDLPKHMVRFGVDYTYKNFNGILDAQYVGARQSVDSATGEYGSEDSFFLTNLYLNYKLDDRTKIQFGIENLLNRKFYAYEATNERTYSLGVNYSF</sequence>
<evidence type="ECO:0008006" key="17">
    <source>
        <dbReference type="Google" id="ProtNLM"/>
    </source>
</evidence>
<organism evidence="15 16">
    <name type="scientific">Selenomonas infelix ATCC 43532</name>
    <dbReference type="NCBI Taxonomy" id="679201"/>
    <lineage>
        <taxon>Bacteria</taxon>
        <taxon>Bacillati</taxon>
        <taxon>Bacillota</taxon>
        <taxon>Negativicutes</taxon>
        <taxon>Selenomonadales</taxon>
        <taxon>Selenomonadaceae</taxon>
        <taxon>Selenomonas</taxon>
    </lineage>
</organism>
<evidence type="ECO:0000259" key="14">
    <source>
        <dbReference type="Pfam" id="PF07715"/>
    </source>
</evidence>
<dbReference type="Pfam" id="PF07715">
    <property type="entry name" value="Plug"/>
    <property type="match status" value="1"/>
</dbReference>
<name>G5GRY7_9FIRM</name>
<dbReference type="RefSeq" id="WP_006693453.1">
    <property type="nucleotide sequence ID" value="NZ_JH376800.1"/>
</dbReference>
<protein>
    <recommendedName>
        <fullName evidence="17">TonB-dependent receptor</fullName>
    </recommendedName>
</protein>
<keyword evidence="8" id="KW-0675">Receptor</keyword>
<dbReference type="Proteomes" id="UP000004129">
    <property type="component" value="Unassembled WGS sequence"/>
</dbReference>
<dbReference type="PROSITE" id="PS52016">
    <property type="entry name" value="TONB_DEPENDENT_REC_3"/>
    <property type="match status" value="1"/>
</dbReference>
<keyword evidence="5 12" id="KW-0732">Signal</keyword>
<keyword evidence="6 11" id="KW-0798">TonB box</keyword>
<dbReference type="InterPro" id="IPR036942">
    <property type="entry name" value="Beta-barrel_TonB_sf"/>
</dbReference>
<keyword evidence="2 10" id="KW-0813">Transport</keyword>